<sequence length="270" mass="31080">MKTPYELWKGKRPNISYFYPFRSKCFIHNNGKDNLGKFDLRSDEGIFLGYSLNSRSFRVHNKRTLCVKESVHVIFNKKNPLSQKRIITGDEDQAQEIQETSKSQKSTDKSDATIESTNEISNSVLDHPKESTTHAVRPNEWRSEPEYPQKFIIGDPNKVMKTRGALKKKANMALISQVEPKKIDEALKDSSWIQAMQEELDQFGKNKVWKLIPKLENVSVIGTKWVFRNKLNEDGKVVRNKARLVAKGYSQQEGVDYDKTFAPVARLESI</sequence>
<dbReference type="RefSeq" id="XP_075080513.1">
    <property type="nucleotide sequence ID" value="XM_075224412.1"/>
</dbReference>
<gene>
    <name evidence="2" type="primary">LOC142166012</name>
</gene>
<reference evidence="2" key="2">
    <citation type="submission" date="2025-08" db="UniProtKB">
        <authorList>
            <consortium name="RefSeq"/>
        </authorList>
    </citation>
    <scope>IDENTIFICATION</scope>
    <source>
        <tissue evidence="2">Leaf</tissue>
    </source>
</reference>
<organism evidence="1 2">
    <name type="scientific">Nicotiana tabacum</name>
    <name type="common">Common tobacco</name>
    <dbReference type="NCBI Taxonomy" id="4097"/>
    <lineage>
        <taxon>Eukaryota</taxon>
        <taxon>Viridiplantae</taxon>
        <taxon>Streptophyta</taxon>
        <taxon>Embryophyta</taxon>
        <taxon>Tracheophyta</taxon>
        <taxon>Spermatophyta</taxon>
        <taxon>Magnoliopsida</taxon>
        <taxon>eudicotyledons</taxon>
        <taxon>Gunneridae</taxon>
        <taxon>Pentapetalae</taxon>
        <taxon>asterids</taxon>
        <taxon>lamiids</taxon>
        <taxon>Solanales</taxon>
        <taxon>Solanaceae</taxon>
        <taxon>Nicotianoideae</taxon>
        <taxon>Nicotianeae</taxon>
        <taxon>Nicotiana</taxon>
    </lineage>
</organism>
<keyword evidence="1" id="KW-1185">Reference proteome</keyword>
<reference evidence="1" key="1">
    <citation type="journal article" date="2014" name="Nat. Commun.">
        <title>The tobacco genome sequence and its comparison with those of tomato and potato.</title>
        <authorList>
            <person name="Sierro N."/>
            <person name="Battey J.N."/>
            <person name="Ouadi S."/>
            <person name="Bakaher N."/>
            <person name="Bovet L."/>
            <person name="Willig A."/>
            <person name="Goepfert S."/>
            <person name="Peitsch M.C."/>
            <person name="Ivanov N.V."/>
        </authorList>
    </citation>
    <scope>NUCLEOTIDE SEQUENCE [LARGE SCALE GENOMIC DNA]</scope>
</reference>
<dbReference type="Proteomes" id="UP000790787">
    <property type="component" value="Chromosome 11"/>
</dbReference>
<evidence type="ECO:0000313" key="2">
    <source>
        <dbReference type="RefSeq" id="XP_075080513.1"/>
    </source>
</evidence>
<evidence type="ECO:0000313" key="1">
    <source>
        <dbReference type="Proteomes" id="UP000790787"/>
    </source>
</evidence>
<name>A0AC58S693_TOBAC</name>
<protein>
    <submittedName>
        <fullName evidence="2">Uncharacterized protein LOC142166012</fullName>
    </submittedName>
</protein>
<accession>A0AC58S693</accession>
<proteinExistence type="predicted"/>